<dbReference type="PATRIC" id="fig|1423733.4.peg.573"/>
<evidence type="ECO:0000259" key="3">
    <source>
        <dbReference type="Pfam" id="PF02517"/>
    </source>
</evidence>
<dbReference type="PANTHER" id="PTHR39430:SF1">
    <property type="entry name" value="PROTEASE"/>
    <property type="match status" value="1"/>
</dbReference>
<dbReference type="AlphaFoldDB" id="A0A0R2BMQ3"/>
<comment type="caution">
    <text evidence="4">The sequence shown here is derived from an EMBL/GenBank/DDBJ whole genome shotgun (WGS) entry which is preliminary data.</text>
</comment>
<dbReference type="STRING" id="33960.TY91_07895"/>
<dbReference type="RefSeq" id="WP_056996221.1">
    <property type="nucleotide sequence ID" value="NZ_AYYR01000013.1"/>
</dbReference>
<evidence type="ECO:0000256" key="1">
    <source>
        <dbReference type="ARBA" id="ARBA00009067"/>
    </source>
</evidence>
<feature type="transmembrane region" description="Helical" evidence="2">
    <location>
        <begin position="148"/>
        <end position="166"/>
    </location>
</feature>
<proteinExistence type="inferred from homology"/>
<evidence type="ECO:0000313" key="5">
    <source>
        <dbReference type="Proteomes" id="UP000051845"/>
    </source>
</evidence>
<feature type="transmembrane region" description="Helical" evidence="2">
    <location>
        <begin position="12"/>
        <end position="31"/>
    </location>
</feature>
<dbReference type="PANTHER" id="PTHR39430">
    <property type="entry name" value="MEMBRANE-ASSOCIATED PROTEASE-RELATED"/>
    <property type="match status" value="1"/>
</dbReference>
<dbReference type="EMBL" id="AYYR01000013">
    <property type="protein sequence ID" value="KRM77307.1"/>
    <property type="molecule type" value="Genomic_DNA"/>
</dbReference>
<comment type="similarity">
    <text evidence="1">Belongs to the UPF0177 family.</text>
</comment>
<gene>
    <name evidence="4" type="ORF">FC82_GL000552</name>
</gene>
<dbReference type="GO" id="GO:0004175">
    <property type="term" value="F:endopeptidase activity"/>
    <property type="evidence" value="ECO:0007669"/>
    <property type="project" value="UniProtKB-ARBA"/>
</dbReference>
<name>A0A0R2BMQ3_SECCO</name>
<reference evidence="4 5" key="1">
    <citation type="journal article" date="2015" name="Genome Announc.">
        <title>Expanding the biotechnology potential of lactobacilli through comparative genomics of 213 strains and associated genera.</title>
        <authorList>
            <person name="Sun Z."/>
            <person name="Harris H.M."/>
            <person name="McCann A."/>
            <person name="Guo C."/>
            <person name="Argimon S."/>
            <person name="Zhang W."/>
            <person name="Yang X."/>
            <person name="Jeffery I.B."/>
            <person name="Cooney J.C."/>
            <person name="Kagawa T.F."/>
            <person name="Liu W."/>
            <person name="Song Y."/>
            <person name="Salvetti E."/>
            <person name="Wrobel A."/>
            <person name="Rasinkangas P."/>
            <person name="Parkhill J."/>
            <person name="Rea M.C."/>
            <person name="O'Sullivan O."/>
            <person name="Ritari J."/>
            <person name="Douillard F.P."/>
            <person name="Paul Ross R."/>
            <person name="Yang R."/>
            <person name="Briner A.E."/>
            <person name="Felis G.E."/>
            <person name="de Vos W.M."/>
            <person name="Barrangou R."/>
            <person name="Klaenhammer T.R."/>
            <person name="Caufield P.W."/>
            <person name="Cui Y."/>
            <person name="Zhang H."/>
            <person name="O'Toole P.W."/>
        </authorList>
    </citation>
    <scope>NUCLEOTIDE SEQUENCE [LARGE SCALE GENOMIC DNA]</scope>
    <source>
        <strain evidence="4 5">DSM 20515</strain>
    </source>
</reference>
<dbReference type="Pfam" id="PF02517">
    <property type="entry name" value="Rce1-like"/>
    <property type="match status" value="1"/>
</dbReference>
<feature type="transmembrane region" description="Helical" evidence="2">
    <location>
        <begin position="43"/>
        <end position="62"/>
    </location>
</feature>
<dbReference type="Proteomes" id="UP000051845">
    <property type="component" value="Unassembled WGS sequence"/>
</dbReference>
<dbReference type="InterPro" id="IPR003675">
    <property type="entry name" value="Rce1/LyrA-like_dom"/>
</dbReference>
<keyword evidence="2" id="KW-0812">Transmembrane</keyword>
<sequence>MSLKHERRKLFSQYGYFLLLWFVIQVFYNTPMGNLHSGWAEEGLLDVVKVLIWFVFGVWLIHHTRKQLAIPQPYKQNWHFKPFYYWLAAIIVYFLVVAFMQKHQIAISPKFKPEYFFQDFLIVGLCEETMFRGYFLNRLLKLYDNEQTVLIIQAVMFAGIHLPRYFTTYPTLSPLTIITNLITVGLLGYLFGWLFIKSRSLWPGIIVHSVWDLLVVALIGG</sequence>
<feature type="transmembrane region" description="Helical" evidence="2">
    <location>
        <begin position="172"/>
        <end position="194"/>
    </location>
</feature>
<evidence type="ECO:0000256" key="2">
    <source>
        <dbReference type="SAM" id="Phobius"/>
    </source>
</evidence>
<keyword evidence="2" id="KW-0472">Membrane</keyword>
<protein>
    <submittedName>
        <fullName evidence="4">Immunity protein PlnI</fullName>
    </submittedName>
</protein>
<feature type="transmembrane region" description="Helical" evidence="2">
    <location>
        <begin position="201"/>
        <end position="220"/>
    </location>
</feature>
<feature type="transmembrane region" description="Helical" evidence="2">
    <location>
        <begin position="83"/>
        <end position="100"/>
    </location>
</feature>
<accession>A0A0R2BMQ3</accession>
<feature type="domain" description="CAAX prenyl protease 2/Lysostaphin resistance protein A-like" evidence="3">
    <location>
        <begin position="118"/>
        <end position="214"/>
    </location>
</feature>
<feature type="transmembrane region" description="Helical" evidence="2">
    <location>
        <begin position="115"/>
        <end position="136"/>
    </location>
</feature>
<organism evidence="4 5">
    <name type="scientific">Secundilactobacillus collinoides DSM 20515 = JCM 1123</name>
    <dbReference type="NCBI Taxonomy" id="1423733"/>
    <lineage>
        <taxon>Bacteria</taxon>
        <taxon>Bacillati</taxon>
        <taxon>Bacillota</taxon>
        <taxon>Bacilli</taxon>
        <taxon>Lactobacillales</taxon>
        <taxon>Lactobacillaceae</taxon>
        <taxon>Secundilactobacillus</taxon>
    </lineage>
</organism>
<dbReference type="GO" id="GO:0080120">
    <property type="term" value="P:CAAX-box protein maturation"/>
    <property type="evidence" value="ECO:0007669"/>
    <property type="project" value="UniProtKB-ARBA"/>
</dbReference>
<evidence type="ECO:0000313" key="4">
    <source>
        <dbReference type="EMBL" id="KRM77307.1"/>
    </source>
</evidence>
<keyword evidence="2" id="KW-1133">Transmembrane helix</keyword>